<comment type="similarity">
    <text evidence="1">Belongs to the complex I 30 kDa subunit family.</text>
</comment>
<reference evidence="3" key="1">
    <citation type="journal article" date="2020" name="mSystems">
        <title>Genome- and Community-Level Interaction Insights into Carbon Utilization and Element Cycling Functions of Hydrothermarchaeota in Hydrothermal Sediment.</title>
        <authorList>
            <person name="Zhou Z."/>
            <person name="Liu Y."/>
            <person name="Xu W."/>
            <person name="Pan J."/>
            <person name="Luo Z.H."/>
            <person name="Li M."/>
        </authorList>
    </citation>
    <scope>NUCLEOTIDE SEQUENCE [LARGE SCALE GENOMIC DNA]</scope>
    <source>
        <strain evidence="3">SpSt-258</strain>
    </source>
</reference>
<accession>A0A7V0Z5K0</accession>
<dbReference type="SUPFAM" id="SSF143243">
    <property type="entry name" value="Nqo5-like"/>
    <property type="match status" value="1"/>
</dbReference>
<dbReference type="GO" id="GO:0008137">
    <property type="term" value="F:NADH dehydrogenase (ubiquinone) activity"/>
    <property type="evidence" value="ECO:0007669"/>
    <property type="project" value="InterPro"/>
</dbReference>
<dbReference type="InterPro" id="IPR001268">
    <property type="entry name" value="NADH_UbQ_OxRdtase_30kDa_su"/>
</dbReference>
<proteinExistence type="inferred from homology"/>
<dbReference type="AlphaFoldDB" id="A0A7V0Z5K0"/>
<evidence type="ECO:0000259" key="2">
    <source>
        <dbReference type="Pfam" id="PF00329"/>
    </source>
</evidence>
<name>A0A7V0Z5K0_UNCW3</name>
<dbReference type="PANTHER" id="PTHR10884:SF14">
    <property type="entry name" value="NADH DEHYDROGENASE [UBIQUINONE] IRON-SULFUR PROTEIN 3, MITOCHONDRIAL"/>
    <property type="match status" value="1"/>
</dbReference>
<dbReference type="Pfam" id="PF00329">
    <property type="entry name" value="Complex1_30kDa"/>
    <property type="match status" value="1"/>
</dbReference>
<dbReference type="PANTHER" id="PTHR10884">
    <property type="entry name" value="NADH DEHYDROGENASE UBIQUINONE IRON-SULFUR PROTEIN 3"/>
    <property type="match status" value="1"/>
</dbReference>
<gene>
    <name evidence="3" type="ORF">ENP86_05825</name>
</gene>
<organism evidence="3">
    <name type="scientific">candidate division WOR-3 bacterium</name>
    <dbReference type="NCBI Taxonomy" id="2052148"/>
    <lineage>
        <taxon>Bacteria</taxon>
        <taxon>Bacteria division WOR-3</taxon>
    </lineage>
</organism>
<sequence>MKEIEVVEKIRESLKQKVIEITNPAPRRIFLKVDKNDLVEAVRFLKERFNFYHISTISGVDLGENFEILYHLANENCVLTVRTLTPRNEPKVPTITGVIPGATLYEREVHDMFGIVFEGHPNLVRLLLADDWPEGVYPLRKDWQFERPEEKIPGGK</sequence>
<evidence type="ECO:0000313" key="3">
    <source>
        <dbReference type="EMBL" id="HDY59052.1"/>
    </source>
</evidence>
<dbReference type="Gene3D" id="3.30.460.80">
    <property type="entry name" value="NADH:ubiquinone oxidoreductase, 30kDa subunit"/>
    <property type="match status" value="1"/>
</dbReference>
<dbReference type="InterPro" id="IPR037232">
    <property type="entry name" value="NADH_quin_OxRdtase_su_C/D-like"/>
</dbReference>
<comment type="caution">
    <text evidence="3">The sequence shown here is derived from an EMBL/GenBank/DDBJ whole genome shotgun (WGS) entry which is preliminary data.</text>
</comment>
<evidence type="ECO:0000256" key="1">
    <source>
        <dbReference type="ARBA" id="ARBA00007569"/>
    </source>
</evidence>
<protein>
    <submittedName>
        <fullName evidence="3">NADH-quinone oxidoreductase subunit C</fullName>
    </submittedName>
</protein>
<feature type="domain" description="NADH:ubiquinone oxidoreductase 30kDa subunit" evidence="2">
    <location>
        <begin position="32"/>
        <end position="147"/>
    </location>
</feature>
<dbReference type="EMBL" id="DSKY01000014">
    <property type="protein sequence ID" value="HDY59052.1"/>
    <property type="molecule type" value="Genomic_DNA"/>
</dbReference>